<proteinExistence type="predicted"/>
<dbReference type="EMBL" id="CM042058">
    <property type="protein sequence ID" value="KAI3684759.1"/>
    <property type="molecule type" value="Genomic_DNA"/>
</dbReference>
<reference evidence="2" key="1">
    <citation type="journal article" date="2022" name="Mol. Ecol. Resour.">
        <title>The genomes of chicory, endive, great burdock and yacon provide insights into Asteraceae palaeo-polyploidization history and plant inulin production.</title>
        <authorList>
            <person name="Fan W."/>
            <person name="Wang S."/>
            <person name="Wang H."/>
            <person name="Wang A."/>
            <person name="Jiang F."/>
            <person name="Liu H."/>
            <person name="Zhao H."/>
            <person name="Xu D."/>
            <person name="Zhang Y."/>
        </authorList>
    </citation>
    <scope>NUCLEOTIDE SEQUENCE [LARGE SCALE GENOMIC DNA]</scope>
    <source>
        <strain evidence="2">cv. Niubang</strain>
    </source>
</reference>
<reference evidence="1 2" key="2">
    <citation type="journal article" date="2022" name="Mol. Ecol. Resour.">
        <title>The genomes of chicory, endive, great burdock and yacon provide insights into Asteraceae paleo-polyploidization history and plant inulin production.</title>
        <authorList>
            <person name="Fan W."/>
            <person name="Wang S."/>
            <person name="Wang H."/>
            <person name="Wang A."/>
            <person name="Jiang F."/>
            <person name="Liu H."/>
            <person name="Zhao H."/>
            <person name="Xu D."/>
            <person name="Zhang Y."/>
        </authorList>
    </citation>
    <scope>NUCLEOTIDE SEQUENCE [LARGE SCALE GENOMIC DNA]</scope>
    <source>
        <strain evidence="2">cv. Niubang</strain>
    </source>
</reference>
<gene>
    <name evidence="1" type="ORF">L6452_33985</name>
</gene>
<name>A0ACB8YIJ3_ARCLA</name>
<keyword evidence="2" id="KW-1185">Reference proteome</keyword>
<accession>A0ACB8YIJ3</accession>
<dbReference type="Proteomes" id="UP001055879">
    <property type="component" value="Linkage Group LG12"/>
</dbReference>
<evidence type="ECO:0000313" key="2">
    <source>
        <dbReference type="Proteomes" id="UP001055879"/>
    </source>
</evidence>
<sequence>MASIFGHFVGHCLQNYFTLPVPLYSSLGHRWWLYEDERETRKGGEGGGKVHLKMEMEVGRGGRQMAMEGQQDEEDDGLMYFLLITGFPMNQSFHNLLSLSLSYLFFSQEKNFQIRRFHYTHKKRKKTLYTHIYTHT</sequence>
<comment type="caution">
    <text evidence="1">The sequence shown here is derived from an EMBL/GenBank/DDBJ whole genome shotgun (WGS) entry which is preliminary data.</text>
</comment>
<protein>
    <submittedName>
        <fullName evidence="1">Uncharacterized protein</fullName>
    </submittedName>
</protein>
<evidence type="ECO:0000313" key="1">
    <source>
        <dbReference type="EMBL" id="KAI3684759.1"/>
    </source>
</evidence>
<organism evidence="1 2">
    <name type="scientific">Arctium lappa</name>
    <name type="common">Greater burdock</name>
    <name type="synonym">Lappa major</name>
    <dbReference type="NCBI Taxonomy" id="4217"/>
    <lineage>
        <taxon>Eukaryota</taxon>
        <taxon>Viridiplantae</taxon>
        <taxon>Streptophyta</taxon>
        <taxon>Embryophyta</taxon>
        <taxon>Tracheophyta</taxon>
        <taxon>Spermatophyta</taxon>
        <taxon>Magnoliopsida</taxon>
        <taxon>eudicotyledons</taxon>
        <taxon>Gunneridae</taxon>
        <taxon>Pentapetalae</taxon>
        <taxon>asterids</taxon>
        <taxon>campanulids</taxon>
        <taxon>Asterales</taxon>
        <taxon>Asteraceae</taxon>
        <taxon>Carduoideae</taxon>
        <taxon>Cardueae</taxon>
        <taxon>Arctiinae</taxon>
        <taxon>Arctium</taxon>
    </lineage>
</organism>